<reference evidence="4 5" key="1">
    <citation type="submission" date="2025-04" db="UniProtKB">
        <authorList>
            <consortium name="RefSeq"/>
        </authorList>
    </citation>
    <scope>IDENTIFICATION</scope>
    <source>
        <tissue evidence="4 5">Fruit stalk</tissue>
    </source>
</reference>
<dbReference type="Proteomes" id="UP000515121">
    <property type="component" value="Unplaced"/>
</dbReference>
<feature type="region of interest" description="Disordered" evidence="1">
    <location>
        <begin position="66"/>
        <end position="105"/>
    </location>
</feature>
<evidence type="ECO:0000313" key="4">
    <source>
        <dbReference type="RefSeq" id="XP_022765635.1"/>
    </source>
</evidence>
<evidence type="ECO:0000313" key="5">
    <source>
        <dbReference type="RefSeq" id="XP_022765636.1"/>
    </source>
</evidence>
<keyword evidence="2" id="KW-0732">Signal</keyword>
<organism evidence="3 5">
    <name type="scientific">Durio zibethinus</name>
    <name type="common">Durian</name>
    <dbReference type="NCBI Taxonomy" id="66656"/>
    <lineage>
        <taxon>Eukaryota</taxon>
        <taxon>Viridiplantae</taxon>
        <taxon>Streptophyta</taxon>
        <taxon>Embryophyta</taxon>
        <taxon>Tracheophyta</taxon>
        <taxon>Spermatophyta</taxon>
        <taxon>Magnoliopsida</taxon>
        <taxon>eudicotyledons</taxon>
        <taxon>Gunneridae</taxon>
        <taxon>Pentapetalae</taxon>
        <taxon>rosids</taxon>
        <taxon>malvids</taxon>
        <taxon>Malvales</taxon>
        <taxon>Malvaceae</taxon>
        <taxon>Helicteroideae</taxon>
        <taxon>Durio</taxon>
    </lineage>
</organism>
<protein>
    <submittedName>
        <fullName evidence="4 5">Uncharacterized protein LOC111310437 isoform X1</fullName>
    </submittedName>
</protein>
<evidence type="ECO:0000313" key="3">
    <source>
        <dbReference type="Proteomes" id="UP000515121"/>
    </source>
</evidence>
<feature type="compositionally biased region" description="Basic and acidic residues" evidence="1">
    <location>
        <begin position="91"/>
        <end position="105"/>
    </location>
</feature>
<feature type="compositionally biased region" description="Low complexity" evidence="1">
    <location>
        <begin position="80"/>
        <end position="89"/>
    </location>
</feature>
<dbReference type="GeneID" id="111310437"/>
<dbReference type="RefSeq" id="XP_022765636.1">
    <property type="nucleotide sequence ID" value="XM_022909901.1"/>
</dbReference>
<name>A0A6P6ALB7_DURZI</name>
<evidence type="ECO:0000256" key="1">
    <source>
        <dbReference type="SAM" id="MobiDB-lite"/>
    </source>
</evidence>
<feature type="chain" id="PRO_5044649169" evidence="2">
    <location>
        <begin position="40"/>
        <end position="139"/>
    </location>
</feature>
<accession>A0A6P6ALB7</accession>
<gene>
    <name evidence="4 5" type="primary">LOC111310437</name>
</gene>
<evidence type="ECO:0000256" key="2">
    <source>
        <dbReference type="SAM" id="SignalP"/>
    </source>
</evidence>
<proteinExistence type="predicted"/>
<dbReference type="AlphaFoldDB" id="A0A6P6ALB7"/>
<dbReference type="RefSeq" id="XP_022765635.1">
    <property type="nucleotide sequence ID" value="XM_022909900.1"/>
</dbReference>
<dbReference type="KEGG" id="dzi:111310437"/>
<feature type="signal peptide" evidence="2">
    <location>
        <begin position="1"/>
        <end position="39"/>
    </location>
</feature>
<sequence length="139" mass="15162">MRSLGPPRSCMRIMNMLFTLSHYLVVLQTISELVHLKEAFDMHLPNVFQSTGLKQMVMKGLYSKRSLSNGKQSGRADGTSSGSPSSASSKRGYEKKRGSSSMEEKDTLVSAKALIGDSVTILHGGRGVYLFLSLLSFIA</sequence>
<keyword evidence="3" id="KW-1185">Reference proteome</keyword>